<protein>
    <submittedName>
        <fullName evidence="1">Uncharacterized protein</fullName>
    </submittedName>
</protein>
<sequence length="157" mass="18240">MARVLHYTPSQKLVFKYHQTLHLFGLKEETNDDQRKVPPRKAKFKVGYAPVTAPNRRQIIKAWIESASLNEMQLLCGRIQRARQRGRERLRETEECFLGSCSIKSILLDRIKRGRLLECLMWPVKLTAGKGWRHIQANVLTRSLVAPILIPAHYARL</sequence>
<evidence type="ECO:0000313" key="1">
    <source>
        <dbReference type="EMBL" id="CAJ1053022.1"/>
    </source>
</evidence>
<reference evidence="1" key="1">
    <citation type="submission" date="2023-08" db="EMBL/GenBank/DDBJ databases">
        <authorList>
            <person name="Alioto T."/>
            <person name="Alioto T."/>
            <person name="Gomez Garrido J."/>
        </authorList>
    </citation>
    <scope>NUCLEOTIDE SEQUENCE</scope>
</reference>
<dbReference type="Proteomes" id="UP001178508">
    <property type="component" value="Chromosome 3"/>
</dbReference>
<proteinExistence type="predicted"/>
<accession>A0AAV1EVY5</accession>
<dbReference type="AlphaFoldDB" id="A0AAV1EVY5"/>
<evidence type="ECO:0000313" key="2">
    <source>
        <dbReference type="Proteomes" id="UP001178508"/>
    </source>
</evidence>
<organism evidence="1 2">
    <name type="scientific">Xyrichtys novacula</name>
    <name type="common">Pearly razorfish</name>
    <name type="synonym">Hemipteronotus novacula</name>
    <dbReference type="NCBI Taxonomy" id="13765"/>
    <lineage>
        <taxon>Eukaryota</taxon>
        <taxon>Metazoa</taxon>
        <taxon>Chordata</taxon>
        <taxon>Craniata</taxon>
        <taxon>Vertebrata</taxon>
        <taxon>Euteleostomi</taxon>
        <taxon>Actinopterygii</taxon>
        <taxon>Neopterygii</taxon>
        <taxon>Teleostei</taxon>
        <taxon>Neoteleostei</taxon>
        <taxon>Acanthomorphata</taxon>
        <taxon>Eupercaria</taxon>
        <taxon>Labriformes</taxon>
        <taxon>Labridae</taxon>
        <taxon>Xyrichtys</taxon>
    </lineage>
</organism>
<gene>
    <name evidence="1" type="ORF">XNOV1_A014957</name>
</gene>
<keyword evidence="2" id="KW-1185">Reference proteome</keyword>
<dbReference type="EMBL" id="OY660866">
    <property type="protein sequence ID" value="CAJ1053022.1"/>
    <property type="molecule type" value="Genomic_DNA"/>
</dbReference>
<name>A0AAV1EVY5_XYRNO</name>